<keyword evidence="4" id="KW-0560">Oxidoreductase</keyword>
<dbReference type="OrthoDB" id="2789670at2759"/>
<keyword evidence="5 7" id="KW-0408">Iron</keyword>
<comment type="cofactor">
    <cofactor evidence="1 7">
        <name>heme</name>
        <dbReference type="ChEBI" id="CHEBI:30413"/>
    </cofactor>
</comment>
<keyword evidence="6" id="KW-0503">Monooxygenase</keyword>
<evidence type="ECO:0000256" key="5">
    <source>
        <dbReference type="ARBA" id="ARBA00023004"/>
    </source>
</evidence>
<evidence type="ECO:0000313" key="8">
    <source>
        <dbReference type="EMBL" id="KAD5508618.1"/>
    </source>
</evidence>
<proteinExistence type="predicted"/>
<dbReference type="PANTHER" id="PTHR47947:SF61">
    <property type="entry name" value="CYTOCHROME P450"/>
    <property type="match status" value="1"/>
</dbReference>
<dbReference type="InterPro" id="IPR050651">
    <property type="entry name" value="Plant_Cytochrome_P450_Monoox"/>
</dbReference>
<evidence type="ECO:0000256" key="7">
    <source>
        <dbReference type="PIRSR" id="PIRSR602401-1"/>
    </source>
</evidence>
<evidence type="ECO:0000256" key="4">
    <source>
        <dbReference type="ARBA" id="ARBA00023002"/>
    </source>
</evidence>
<evidence type="ECO:0008006" key="10">
    <source>
        <dbReference type="Google" id="ProtNLM"/>
    </source>
</evidence>
<dbReference type="InterPro" id="IPR001128">
    <property type="entry name" value="Cyt_P450"/>
</dbReference>
<comment type="caution">
    <text evidence="8">The sequence shown here is derived from an EMBL/GenBank/DDBJ whole genome shotgun (WGS) entry which is preliminary data.</text>
</comment>
<dbReference type="AlphaFoldDB" id="A0A5N6NZS6"/>
<name>A0A5N6NZS6_9ASTR</name>
<dbReference type="GO" id="GO:0016705">
    <property type="term" value="F:oxidoreductase activity, acting on paired donors, with incorporation or reduction of molecular oxygen"/>
    <property type="evidence" value="ECO:0007669"/>
    <property type="project" value="InterPro"/>
</dbReference>
<evidence type="ECO:0000256" key="1">
    <source>
        <dbReference type="ARBA" id="ARBA00001971"/>
    </source>
</evidence>
<feature type="binding site" description="axial binding residue" evidence="7">
    <location>
        <position position="371"/>
    </location>
    <ligand>
        <name>heme</name>
        <dbReference type="ChEBI" id="CHEBI:30413"/>
    </ligand>
    <ligandPart>
        <name>Fe</name>
        <dbReference type="ChEBI" id="CHEBI:18248"/>
    </ligandPart>
</feature>
<reference evidence="8 9" key="1">
    <citation type="submission" date="2019-05" db="EMBL/GenBank/DDBJ databases">
        <title>Mikania micrantha, genome provides insights into the molecular mechanism of rapid growth.</title>
        <authorList>
            <person name="Liu B."/>
        </authorList>
    </citation>
    <scope>NUCLEOTIDE SEQUENCE [LARGE SCALE GENOMIC DNA]</scope>
    <source>
        <strain evidence="8">NLD-2019</strain>
        <tissue evidence="8">Leaf</tissue>
    </source>
</reference>
<evidence type="ECO:0000256" key="3">
    <source>
        <dbReference type="ARBA" id="ARBA00022723"/>
    </source>
</evidence>
<dbReference type="PANTHER" id="PTHR47947">
    <property type="entry name" value="CYTOCHROME P450 82C3-RELATED"/>
    <property type="match status" value="1"/>
</dbReference>
<evidence type="ECO:0000256" key="6">
    <source>
        <dbReference type="ARBA" id="ARBA00023033"/>
    </source>
</evidence>
<dbReference type="GO" id="GO:0005506">
    <property type="term" value="F:iron ion binding"/>
    <property type="evidence" value="ECO:0007669"/>
    <property type="project" value="InterPro"/>
</dbReference>
<keyword evidence="9" id="KW-1185">Reference proteome</keyword>
<dbReference type="GO" id="GO:0004497">
    <property type="term" value="F:monooxygenase activity"/>
    <property type="evidence" value="ECO:0007669"/>
    <property type="project" value="UniProtKB-KW"/>
</dbReference>
<dbReference type="FunFam" id="1.10.630.10:FF:000026">
    <property type="entry name" value="Cytochrome P450 82C4"/>
    <property type="match status" value="1"/>
</dbReference>
<keyword evidence="2 7" id="KW-0349">Heme</keyword>
<dbReference type="EMBL" id="SZYD01000008">
    <property type="protein sequence ID" value="KAD5508618.1"/>
    <property type="molecule type" value="Genomic_DNA"/>
</dbReference>
<sequence length="435" mass="49104">MAEKYGPIFTIKLGVHQALVVNNAELARECLTKNDKAFAGRPKALAFELMAYNYAVFGFDYENGVPIPFLTWISCSIVCLTRFDYENGVPIPFLTWISCSIVCLTRIISGKRLSLDFDEQSGFQVIIRKFYELLGVFGVSDFIPYLKFLDLGGYKKMMKKTGKQLDQILEGWLKDHKLKRSELAARHEEGDDQVFINVLISKLEDACETDYPGFDHDTIIKATCLQLLAAGVDTISSTLAWALSLLLNNPCVLETARTEIDKQVGRERPVKESDMNNLVYLEAIIKESLRLHPVLPLSVPHESIQDCVVGGFNIPKGTRLIVNLSKIHRGPNTWLNPHEFQPERFLTSHQNFDVKGQRFDLIPFGAGRRMCHGDTFALHEMRLTLASLIQQFELQTPSNEPVDMSESFGITVSKQMPLEVLLAPRLTRDMYGLGP</sequence>
<organism evidence="8 9">
    <name type="scientific">Mikania micrantha</name>
    <name type="common">bitter vine</name>
    <dbReference type="NCBI Taxonomy" id="192012"/>
    <lineage>
        <taxon>Eukaryota</taxon>
        <taxon>Viridiplantae</taxon>
        <taxon>Streptophyta</taxon>
        <taxon>Embryophyta</taxon>
        <taxon>Tracheophyta</taxon>
        <taxon>Spermatophyta</taxon>
        <taxon>Magnoliopsida</taxon>
        <taxon>eudicotyledons</taxon>
        <taxon>Gunneridae</taxon>
        <taxon>Pentapetalae</taxon>
        <taxon>asterids</taxon>
        <taxon>campanulids</taxon>
        <taxon>Asterales</taxon>
        <taxon>Asteraceae</taxon>
        <taxon>Asteroideae</taxon>
        <taxon>Heliantheae alliance</taxon>
        <taxon>Eupatorieae</taxon>
        <taxon>Mikania</taxon>
    </lineage>
</organism>
<protein>
    <recommendedName>
        <fullName evidence="10">Cytochrome P450</fullName>
    </recommendedName>
</protein>
<dbReference type="InterPro" id="IPR036396">
    <property type="entry name" value="Cyt_P450_sf"/>
</dbReference>
<dbReference type="Pfam" id="PF00067">
    <property type="entry name" value="p450"/>
    <property type="match status" value="2"/>
</dbReference>
<dbReference type="Gene3D" id="1.10.630.10">
    <property type="entry name" value="Cytochrome P450"/>
    <property type="match status" value="1"/>
</dbReference>
<evidence type="ECO:0000256" key="2">
    <source>
        <dbReference type="ARBA" id="ARBA00022617"/>
    </source>
</evidence>
<dbReference type="Proteomes" id="UP000326396">
    <property type="component" value="Linkage Group LG16"/>
</dbReference>
<dbReference type="PRINTS" id="PR00463">
    <property type="entry name" value="EP450I"/>
</dbReference>
<dbReference type="InterPro" id="IPR002401">
    <property type="entry name" value="Cyt_P450_E_grp-I"/>
</dbReference>
<keyword evidence="3 7" id="KW-0479">Metal-binding</keyword>
<dbReference type="PRINTS" id="PR00385">
    <property type="entry name" value="P450"/>
</dbReference>
<gene>
    <name evidence="8" type="ORF">E3N88_16321</name>
</gene>
<evidence type="ECO:0000313" key="9">
    <source>
        <dbReference type="Proteomes" id="UP000326396"/>
    </source>
</evidence>
<dbReference type="SUPFAM" id="SSF48264">
    <property type="entry name" value="Cytochrome P450"/>
    <property type="match status" value="1"/>
</dbReference>
<dbReference type="GO" id="GO:0020037">
    <property type="term" value="F:heme binding"/>
    <property type="evidence" value="ECO:0007669"/>
    <property type="project" value="InterPro"/>
</dbReference>
<accession>A0A5N6NZS6</accession>